<accession>A0AAJ8JTY6</accession>
<name>A0AAJ8JTY6_9TREE</name>
<dbReference type="NCBIfam" id="NF047352">
    <property type="entry name" value="P_loop_sacsin"/>
    <property type="match status" value="1"/>
</dbReference>
<keyword evidence="4" id="KW-1185">Reference proteome</keyword>
<evidence type="ECO:0000256" key="1">
    <source>
        <dbReference type="SAM" id="MobiDB-lite"/>
    </source>
</evidence>
<dbReference type="EMBL" id="CP143787">
    <property type="protein sequence ID" value="WVN88359.1"/>
    <property type="molecule type" value="Genomic_DNA"/>
</dbReference>
<dbReference type="Gene3D" id="3.30.565.10">
    <property type="entry name" value="Histidine kinase-like ATPase, C-terminal domain"/>
    <property type="match status" value="1"/>
</dbReference>
<evidence type="ECO:0000259" key="2">
    <source>
        <dbReference type="Pfam" id="PF25794"/>
    </source>
</evidence>
<sequence>MAPLSREQLWSLGQDEDVEVNQRALIDKILARYSGEHTIFRELLQNSDDAGAQHVQIKFYTAEGMEVLKNGGEPSVLPDVKKDMIQNYVVSNDGVPFRDEDWNRLKKIAEGNPDEEKIGAFGVGFYSLFSVCDGPFVESGDRWMAFYWKDGKDQLLARSGKIPEPSSLEPSLTGHPWTTFTMTLREPSLLDNPLDLAKFFTTSITFMRTVKRIDMFVDGIRVFQVGKKVTEKERVGRPGMKSASTGGMMNIVRVDATGMEITVHIMKWLADTGFAPPSLPNAITQLAKPARGLASMISSSFFGRYSSPVPPQTPPTPPPPPSNPKELTTVHRDIQIYEADIKINISPTYAKELERATKKPAPDRMPASIVYSREEDDEAKTINNKEATQNVAGVFSGLCPTLGSEKPARVFIGQPTSQTTGIGGHLAARFIPTVERESIDLVDKHVSHWNRQLLWVGGYLCRLIYELEMASFITEWKSVTNSDDKARRAIIKKGLHAIKFFSFKSTTPSAVVGQEMEAAFYDSSNDNRMLPILSGEGILPIKDVRMPDAAIGRFLPDLPVITSAIIEQASPFICRLQAQRLLTEVTYDDVIRQLGKRPLTENEMIECLMWWQNLALQDEFNLSLRTRLLDAAIVLLDAAKVLPLSIVNTFIRPHSGMIPPDMPIPQSTIPYNITKNLKANSICRIFGWTELNLLQYMTFLINPPMSNHVGSDPAMDLRVSPEFSERVFNMLGRSWPNLPSNIQSDIAHELKDVDCIPTKAGFKRPGEAYFEKNLLFDDLPIIAFPKGTLIKGNIEKMLLSIGVRKTVDLQLVFSRLIGGGTWSCHDLMRYLVSVKDTLSDEEIKRLRQTAAFPLFIDPMEDGNQMPAVRQKPWQLYEPTETMKSLGLPILDWGETKWRSNSEEAKLLFVFGLNRHPPIDVLLKIAAGRPPMNQRALDYLLANFQTQYSMFKAEDFPNLAFLPATTPRGDNFLAKPGEIFVNPECAILGFAIAEPIIASSDNAAKLGVQRDPPMEQLVNALINSATLDIDKATKIFEYMGSQVGRAVQISLNSLQDTAIIPVPASASSSVKLHKPSQVYFVSKDAPGDLFSSAFTFIDFGSKANMFLRYCGVKSEPSIKDIVLLMINDPNGLLKQAGSAEKYLEQLRLLATNYNRFDAQTRSSMRAASFLLASQKVYEKKSSAVHGQSDKGGDDGYEREWVLSRANDIVINDSVVLAQYFGEYVLSAPEERLLEDLYANLGAKPLSSFVRSQYIASPLPTRSTSTQAITLRQHILERLTIFLADPRRRSSGFTAESLSSGDNFKVEEVNALKVQYIYRKGKTEKIHNENLYASATVSRGKNIVMSISLSVPRDDYDIASALCEILFKTQKADEALLLYSILTTPLMALKKRGYNVDRILNQQKEEKLRFQAEVKREAEKEAGKGKEKGNFIGQQDQQEAVVTKRQSMKGLFNKLRGTNDRLGNEKEKERLLHATNVANGEQLGRMPGLLPESKIMSALKKRQAEDTGLSGTSLADVDGAPNSEGPKSTTGYPHRHSAKHPTDLSSIRATVKQAMDASRPETATKIYDSRQAATNISEANEGFCEPAIHVGLQLAYESSPQNGLSMQIWCPKDVNNLGQFLEDKMETCIRFIQQILVPLCEAYLLKPSVVNVFWDLEGGTIAFNRGGVIYCNARYFQAWHNQMCLNNQNVEPWISWYFTLAHELAHNLEAAHNASHEFYFSSIAEQYLPALATLMSRQRLLIDV</sequence>
<dbReference type="Pfam" id="PF25794">
    <property type="entry name" value="SACS"/>
    <property type="match status" value="1"/>
</dbReference>
<dbReference type="InterPro" id="IPR036890">
    <property type="entry name" value="HATPase_C_sf"/>
</dbReference>
<dbReference type="Proteomes" id="UP000094043">
    <property type="component" value="Chromosome 4"/>
</dbReference>
<reference evidence="3" key="3">
    <citation type="submission" date="2024-01" db="EMBL/GenBank/DDBJ databases">
        <authorList>
            <person name="Coelho M.A."/>
            <person name="David-Palma M."/>
            <person name="Shea T."/>
            <person name="Sun S."/>
            <person name="Cuomo C.A."/>
            <person name="Heitman J."/>
        </authorList>
    </citation>
    <scope>NUCLEOTIDE SEQUENCE</scope>
    <source>
        <strain evidence="3">CBS 7841</strain>
    </source>
</reference>
<reference evidence="3" key="1">
    <citation type="submission" date="2016-06" db="EMBL/GenBank/DDBJ databases">
        <authorList>
            <person name="Cuomo C."/>
            <person name="Litvintseva A."/>
            <person name="Heitman J."/>
            <person name="Chen Y."/>
            <person name="Sun S."/>
            <person name="Springer D."/>
            <person name="Dromer F."/>
            <person name="Young S."/>
            <person name="Zeng Q."/>
            <person name="Chapman S."/>
            <person name="Gujja S."/>
            <person name="Saif S."/>
            <person name="Birren B."/>
        </authorList>
    </citation>
    <scope>NUCLEOTIDE SEQUENCE</scope>
    <source>
        <strain evidence="3">CBS 7841</strain>
    </source>
</reference>
<dbReference type="PANTHER" id="PTHR47839:SF1">
    <property type="entry name" value="DOMAIN PROTEIN, PUTATIVE (AFU_ORTHOLOGUE AFUA_6G04830)-RELATED"/>
    <property type="match status" value="1"/>
</dbReference>
<feature type="compositionally biased region" description="Pro residues" evidence="1">
    <location>
        <begin position="308"/>
        <end position="323"/>
    </location>
</feature>
<dbReference type="KEGG" id="cdep:91087776"/>
<dbReference type="RefSeq" id="XP_066069059.1">
    <property type="nucleotide sequence ID" value="XM_066212962.1"/>
</dbReference>
<dbReference type="Pfam" id="PF12449">
    <property type="entry name" value="DUF3684"/>
    <property type="match status" value="1"/>
</dbReference>
<dbReference type="InterPro" id="IPR058210">
    <property type="entry name" value="SACS/Nov_dom"/>
</dbReference>
<evidence type="ECO:0000313" key="4">
    <source>
        <dbReference type="Proteomes" id="UP000094043"/>
    </source>
</evidence>
<dbReference type="InterPro" id="IPR022155">
    <property type="entry name" value="DUF3684"/>
</dbReference>
<organism evidence="3 4">
    <name type="scientific">Cryptococcus depauperatus CBS 7841</name>
    <dbReference type="NCBI Taxonomy" id="1295531"/>
    <lineage>
        <taxon>Eukaryota</taxon>
        <taxon>Fungi</taxon>
        <taxon>Dikarya</taxon>
        <taxon>Basidiomycota</taxon>
        <taxon>Agaricomycotina</taxon>
        <taxon>Tremellomycetes</taxon>
        <taxon>Tremellales</taxon>
        <taxon>Cryptococcaceae</taxon>
        <taxon>Cryptococcus</taxon>
    </lineage>
</organism>
<protein>
    <recommendedName>
        <fullName evidence="2">Sacsin/Nov domain-containing protein</fullName>
    </recommendedName>
</protein>
<proteinExistence type="predicted"/>
<dbReference type="PANTHER" id="PTHR47839">
    <property type="entry name" value="DOMAIN PROTEIN, PUTATIVE (AFU_ORTHOLOGUE AFUA_6G04830)-RELATED"/>
    <property type="match status" value="1"/>
</dbReference>
<evidence type="ECO:0000313" key="3">
    <source>
        <dbReference type="EMBL" id="WVN88359.1"/>
    </source>
</evidence>
<dbReference type="GeneID" id="91087776"/>
<reference evidence="3" key="2">
    <citation type="journal article" date="2022" name="Elife">
        <title>Obligate sexual reproduction of a homothallic fungus closely related to the Cryptococcus pathogenic species complex.</title>
        <authorList>
            <person name="Passer A.R."/>
            <person name="Clancey S.A."/>
            <person name="Shea T."/>
            <person name="David-Palma M."/>
            <person name="Averette A.F."/>
            <person name="Boekhout T."/>
            <person name="Porcel B.M."/>
            <person name="Nowrousian M."/>
            <person name="Cuomo C.A."/>
            <person name="Sun S."/>
            <person name="Heitman J."/>
            <person name="Coelho M.A."/>
        </authorList>
    </citation>
    <scope>NUCLEOTIDE SEQUENCE</scope>
    <source>
        <strain evidence="3">CBS 7841</strain>
    </source>
</reference>
<feature type="region of interest" description="Disordered" evidence="1">
    <location>
        <begin position="304"/>
        <end position="327"/>
    </location>
</feature>
<feature type="domain" description="Sacsin/Nov" evidence="2">
    <location>
        <begin position="25"/>
        <end position="144"/>
    </location>
</feature>
<feature type="region of interest" description="Disordered" evidence="1">
    <location>
        <begin position="1497"/>
        <end position="1542"/>
    </location>
</feature>
<dbReference type="SUPFAM" id="SSF55874">
    <property type="entry name" value="ATPase domain of HSP90 chaperone/DNA topoisomerase II/histidine kinase"/>
    <property type="match status" value="1"/>
</dbReference>
<gene>
    <name evidence="3" type="ORF">L203_103565</name>
</gene>